<dbReference type="InterPro" id="IPR003598">
    <property type="entry name" value="Ig_sub2"/>
</dbReference>
<evidence type="ECO:0000256" key="14">
    <source>
        <dbReference type="ARBA" id="ARBA00023273"/>
    </source>
</evidence>
<sequence>MLSAALSVGVLLASLLYQASGLATVTGRYGETVVVPCNIEGQNPADIIITKWKYAKADGSSGDLIVKSRGQNATVSASEEYQDRVSVSEDLSLHIAKTTLTDEKVFTCMVVVGADILEFPIHVTIQKAPSAPEVTDPAAVMELGKLAQLGVCTTTDAYPAANITWYRDNIALENDGTDIIITTTVETDSGTGLSSTSSKLQYTAGKEDKDAKFTCAVQHSLASDLVSSPVLFTINFPTEKVSLQVISEGPFMEGDSVTLKCEADGNPPPSSFTFHVKGEKVTVEDSDTYTLTNVTRADSGEYKCSLVDDEDLESSANITVNYLDVTFSPSGKITKRTGESLEVTQQVDASGEVQVSWKKGSVKLSSPPKFDKLTYTDSGMYECIVSMAGLVKSHSFELTVEGAPVIKSLSKQRSDDDTHKVLSCEAEGSPKPTVMWSINGTDATETQYVDGSITFKITIVPTANLTVSCTVSNSLGQSTKSINVSALYEEVKLNRQEEQTDDSNDQAKLAVGIVVGLILAAVVVGLAYWIYMKKSRQGTWKTGEKEDGTLEESKKLEEASQKAEA</sequence>
<evidence type="ECO:0000313" key="20">
    <source>
        <dbReference type="Proteomes" id="UP000504632"/>
    </source>
</evidence>
<keyword evidence="8" id="KW-0130">Cell adhesion</keyword>
<dbReference type="GO" id="GO:0030424">
    <property type="term" value="C:axon"/>
    <property type="evidence" value="ECO:0007669"/>
    <property type="project" value="UniProtKB-SubCell"/>
</dbReference>
<evidence type="ECO:0000256" key="8">
    <source>
        <dbReference type="ARBA" id="ARBA00022889"/>
    </source>
</evidence>
<feature type="domain" description="Ig-like" evidence="19">
    <location>
        <begin position="237"/>
        <end position="319"/>
    </location>
</feature>
<keyword evidence="18" id="KW-0732">Signal</keyword>
<dbReference type="InterPro" id="IPR007110">
    <property type="entry name" value="Ig-like_dom"/>
</dbReference>
<name>A0A6J2VK36_CHACN</name>
<feature type="region of interest" description="Disordered" evidence="16">
    <location>
        <begin position="538"/>
        <end position="565"/>
    </location>
</feature>
<feature type="signal peptide" evidence="18">
    <location>
        <begin position="1"/>
        <end position="21"/>
    </location>
</feature>
<keyword evidence="6" id="KW-0677">Repeat</keyword>
<evidence type="ECO:0000256" key="11">
    <source>
        <dbReference type="ARBA" id="ARBA00023136"/>
    </source>
</evidence>
<evidence type="ECO:0000256" key="17">
    <source>
        <dbReference type="SAM" id="Phobius"/>
    </source>
</evidence>
<evidence type="ECO:0000256" key="18">
    <source>
        <dbReference type="SAM" id="SignalP"/>
    </source>
</evidence>
<evidence type="ECO:0000256" key="4">
    <source>
        <dbReference type="ARBA" id="ARBA00022475"/>
    </source>
</evidence>
<dbReference type="InterPro" id="IPR036179">
    <property type="entry name" value="Ig-like_dom_sf"/>
</dbReference>
<keyword evidence="7" id="KW-0391">Immunity</keyword>
<keyword evidence="11 17" id="KW-0472">Membrane</keyword>
<dbReference type="InterPro" id="IPR013098">
    <property type="entry name" value="Ig_I-set"/>
</dbReference>
<evidence type="ECO:0000256" key="6">
    <source>
        <dbReference type="ARBA" id="ARBA00022737"/>
    </source>
</evidence>
<feature type="domain" description="Ig-like" evidence="19">
    <location>
        <begin position="404"/>
        <end position="485"/>
    </location>
</feature>
<dbReference type="InterPro" id="IPR051116">
    <property type="entry name" value="Surface_Rcpt/Adhesion_Mol"/>
</dbReference>
<dbReference type="SUPFAM" id="SSF48726">
    <property type="entry name" value="Immunoglobulin"/>
    <property type="match status" value="4"/>
</dbReference>
<dbReference type="GeneID" id="115813853"/>
<dbReference type="SMART" id="SM00409">
    <property type="entry name" value="IG"/>
    <property type="match status" value="3"/>
</dbReference>
<dbReference type="GO" id="GO:0005886">
    <property type="term" value="C:plasma membrane"/>
    <property type="evidence" value="ECO:0007669"/>
    <property type="project" value="UniProtKB-SubCell"/>
</dbReference>
<keyword evidence="12" id="KW-1015">Disulfide bond</keyword>
<dbReference type="GO" id="GO:0007155">
    <property type="term" value="P:cell adhesion"/>
    <property type="evidence" value="ECO:0007669"/>
    <property type="project" value="UniProtKB-KW"/>
</dbReference>
<dbReference type="Proteomes" id="UP000504632">
    <property type="component" value="Chromosome 6"/>
</dbReference>
<proteinExistence type="predicted"/>
<evidence type="ECO:0000256" key="13">
    <source>
        <dbReference type="ARBA" id="ARBA00023180"/>
    </source>
</evidence>
<organism evidence="20 21">
    <name type="scientific">Chanos chanos</name>
    <name type="common">Milkfish</name>
    <name type="synonym">Mugil chanos</name>
    <dbReference type="NCBI Taxonomy" id="29144"/>
    <lineage>
        <taxon>Eukaryota</taxon>
        <taxon>Metazoa</taxon>
        <taxon>Chordata</taxon>
        <taxon>Craniata</taxon>
        <taxon>Vertebrata</taxon>
        <taxon>Euteleostomi</taxon>
        <taxon>Actinopterygii</taxon>
        <taxon>Neopterygii</taxon>
        <taxon>Teleostei</taxon>
        <taxon>Ostariophysi</taxon>
        <taxon>Gonorynchiformes</taxon>
        <taxon>Chanidae</taxon>
        <taxon>Chanos</taxon>
    </lineage>
</organism>
<evidence type="ECO:0000256" key="3">
    <source>
        <dbReference type="ARBA" id="ARBA00004489"/>
    </source>
</evidence>
<feature type="domain" description="Ig-like" evidence="19">
    <location>
        <begin position="129"/>
        <end position="233"/>
    </location>
</feature>
<evidence type="ECO:0000256" key="10">
    <source>
        <dbReference type="ARBA" id="ARBA00023130"/>
    </source>
</evidence>
<accession>A0A6J2VK36</accession>
<feature type="chain" id="PRO_5026809270" evidence="18">
    <location>
        <begin position="22"/>
        <end position="565"/>
    </location>
</feature>
<evidence type="ECO:0000256" key="12">
    <source>
        <dbReference type="ARBA" id="ARBA00023157"/>
    </source>
</evidence>
<dbReference type="Pfam" id="PF08205">
    <property type="entry name" value="C2-set_2"/>
    <property type="match status" value="1"/>
</dbReference>
<dbReference type="AlphaFoldDB" id="A0A6J2VK36"/>
<evidence type="ECO:0000256" key="2">
    <source>
        <dbReference type="ARBA" id="ARBA00004279"/>
    </source>
</evidence>
<keyword evidence="13" id="KW-0325">Glycoprotein</keyword>
<dbReference type="PANTHER" id="PTHR11973:SF2">
    <property type="entry name" value="CD166 ANTIGEN"/>
    <property type="match status" value="1"/>
</dbReference>
<evidence type="ECO:0000259" key="19">
    <source>
        <dbReference type="PROSITE" id="PS50835"/>
    </source>
</evidence>
<dbReference type="InParanoid" id="A0A6J2VK36"/>
<evidence type="ECO:0000256" key="15">
    <source>
        <dbReference type="ARBA" id="ARBA00023319"/>
    </source>
</evidence>
<evidence type="ECO:0000256" key="9">
    <source>
        <dbReference type="ARBA" id="ARBA00022989"/>
    </source>
</evidence>
<dbReference type="GO" id="GO:0002250">
    <property type="term" value="P:adaptive immune response"/>
    <property type="evidence" value="ECO:0007669"/>
    <property type="project" value="UniProtKB-KW"/>
</dbReference>
<keyword evidence="10" id="KW-1064">Adaptive immunity</keyword>
<evidence type="ECO:0000256" key="1">
    <source>
        <dbReference type="ARBA" id="ARBA00004251"/>
    </source>
</evidence>
<dbReference type="Pfam" id="PF13927">
    <property type="entry name" value="Ig_3"/>
    <property type="match status" value="1"/>
</dbReference>
<evidence type="ECO:0000313" key="21">
    <source>
        <dbReference type="RefSeq" id="XP_030632374.1"/>
    </source>
</evidence>
<keyword evidence="20" id="KW-1185">Reference proteome</keyword>
<reference evidence="21" key="1">
    <citation type="submission" date="2025-08" db="UniProtKB">
        <authorList>
            <consortium name="RefSeq"/>
        </authorList>
    </citation>
    <scope>IDENTIFICATION</scope>
</reference>
<evidence type="ECO:0000256" key="7">
    <source>
        <dbReference type="ARBA" id="ARBA00022859"/>
    </source>
</evidence>
<dbReference type="OrthoDB" id="9945628at2759"/>
<feature type="compositionally biased region" description="Basic and acidic residues" evidence="16">
    <location>
        <begin position="542"/>
        <end position="565"/>
    </location>
</feature>
<dbReference type="PANTHER" id="PTHR11973">
    <property type="entry name" value="CELL SURFACE GLYCOPROTEIN MUC18-RELATED"/>
    <property type="match status" value="1"/>
</dbReference>
<dbReference type="InterPro" id="IPR013162">
    <property type="entry name" value="CD80_C2-set"/>
</dbReference>
<dbReference type="InterPro" id="IPR013783">
    <property type="entry name" value="Ig-like_fold"/>
</dbReference>
<dbReference type="CTD" id="323919"/>
<keyword evidence="14" id="KW-0966">Cell projection</keyword>
<comment type="subcellular location">
    <subcellularLocation>
        <location evidence="1">Cell membrane</location>
        <topology evidence="1">Single-pass type I membrane protein</topology>
    </subcellularLocation>
    <subcellularLocation>
        <location evidence="3">Cell projection</location>
        <location evidence="3">Axon</location>
    </subcellularLocation>
    <subcellularLocation>
        <location evidence="2">Cell projection</location>
        <location evidence="2">Dendrite</location>
    </subcellularLocation>
</comment>
<feature type="transmembrane region" description="Helical" evidence="17">
    <location>
        <begin position="509"/>
        <end position="531"/>
    </location>
</feature>
<dbReference type="CDD" id="cd00096">
    <property type="entry name" value="Ig"/>
    <property type="match status" value="1"/>
</dbReference>
<evidence type="ECO:0000256" key="5">
    <source>
        <dbReference type="ARBA" id="ARBA00022692"/>
    </source>
</evidence>
<dbReference type="PROSITE" id="PS50835">
    <property type="entry name" value="IG_LIKE"/>
    <property type="match status" value="3"/>
</dbReference>
<dbReference type="RefSeq" id="XP_030632374.1">
    <property type="nucleotide sequence ID" value="XM_030776514.1"/>
</dbReference>
<dbReference type="InterPro" id="IPR003599">
    <property type="entry name" value="Ig_sub"/>
</dbReference>
<protein>
    <submittedName>
        <fullName evidence="21">Activated leukocyte cell adhesion molecule b</fullName>
    </submittedName>
</protein>
<dbReference type="Pfam" id="PF07679">
    <property type="entry name" value="I-set"/>
    <property type="match status" value="1"/>
</dbReference>
<keyword evidence="15" id="KW-0393">Immunoglobulin domain</keyword>
<gene>
    <name evidence="21" type="primary">alcamb</name>
</gene>
<keyword evidence="5 17" id="KW-0812">Transmembrane</keyword>
<keyword evidence="9 17" id="KW-1133">Transmembrane helix</keyword>
<evidence type="ECO:0000256" key="16">
    <source>
        <dbReference type="SAM" id="MobiDB-lite"/>
    </source>
</evidence>
<dbReference type="GO" id="GO:0030425">
    <property type="term" value="C:dendrite"/>
    <property type="evidence" value="ECO:0007669"/>
    <property type="project" value="UniProtKB-SubCell"/>
</dbReference>
<dbReference type="SMART" id="SM00408">
    <property type="entry name" value="IGc2"/>
    <property type="match status" value="3"/>
</dbReference>
<dbReference type="Gene3D" id="2.60.40.10">
    <property type="entry name" value="Immunoglobulins"/>
    <property type="match status" value="5"/>
</dbReference>
<keyword evidence="4" id="KW-1003">Cell membrane</keyword>